<sequence length="64" mass="7635">WRFYIVDTSIHSMALWRFYIVDTSIHIESVRKKICKPTLFCLVNVTNSSLPCFQNKMRRSKIVL</sequence>
<dbReference type="Proteomes" id="UP001233999">
    <property type="component" value="Unassembled WGS sequence"/>
</dbReference>
<gene>
    <name evidence="1" type="ORF">L9F63_010479</name>
</gene>
<feature type="non-terminal residue" evidence="1">
    <location>
        <position position="64"/>
    </location>
</feature>
<evidence type="ECO:0000313" key="2">
    <source>
        <dbReference type="Proteomes" id="UP001233999"/>
    </source>
</evidence>
<reference evidence="1" key="2">
    <citation type="submission" date="2023-05" db="EMBL/GenBank/DDBJ databases">
        <authorList>
            <person name="Fouks B."/>
        </authorList>
    </citation>
    <scope>NUCLEOTIDE SEQUENCE</scope>
    <source>
        <strain evidence="1">Stay&amp;Tobe</strain>
        <tissue evidence="1">Testes</tissue>
    </source>
</reference>
<proteinExistence type="predicted"/>
<dbReference type="EMBL" id="JASPKZ010000839">
    <property type="protein sequence ID" value="KAJ9599022.1"/>
    <property type="molecule type" value="Genomic_DNA"/>
</dbReference>
<feature type="non-terminal residue" evidence="1">
    <location>
        <position position="1"/>
    </location>
</feature>
<keyword evidence="2" id="KW-1185">Reference proteome</keyword>
<evidence type="ECO:0000313" key="1">
    <source>
        <dbReference type="EMBL" id="KAJ9599022.1"/>
    </source>
</evidence>
<dbReference type="AlphaFoldDB" id="A0AAD8ERF2"/>
<organism evidence="1 2">
    <name type="scientific">Diploptera punctata</name>
    <name type="common">Pacific beetle cockroach</name>
    <dbReference type="NCBI Taxonomy" id="6984"/>
    <lineage>
        <taxon>Eukaryota</taxon>
        <taxon>Metazoa</taxon>
        <taxon>Ecdysozoa</taxon>
        <taxon>Arthropoda</taxon>
        <taxon>Hexapoda</taxon>
        <taxon>Insecta</taxon>
        <taxon>Pterygota</taxon>
        <taxon>Neoptera</taxon>
        <taxon>Polyneoptera</taxon>
        <taxon>Dictyoptera</taxon>
        <taxon>Blattodea</taxon>
        <taxon>Blaberoidea</taxon>
        <taxon>Blaberidae</taxon>
        <taxon>Diplopterinae</taxon>
        <taxon>Diploptera</taxon>
    </lineage>
</organism>
<comment type="caution">
    <text evidence="1">The sequence shown here is derived from an EMBL/GenBank/DDBJ whole genome shotgun (WGS) entry which is preliminary data.</text>
</comment>
<name>A0AAD8ERF2_DIPPU</name>
<protein>
    <submittedName>
        <fullName evidence="1">Uncharacterized protein</fullName>
    </submittedName>
</protein>
<accession>A0AAD8ERF2</accession>
<reference evidence="1" key="1">
    <citation type="journal article" date="2023" name="IScience">
        <title>Live-bearing cockroach genome reveals convergent evolutionary mechanisms linked to viviparity in insects and beyond.</title>
        <authorList>
            <person name="Fouks B."/>
            <person name="Harrison M.C."/>
            <person name="Mikhailova A.A."/>
            <person name="Marchal E."/>
            <person name="English S."/>
            <person name="Carruthers M."/>
            <person name="Jennings E.C."/>
            <person name="Chiamaka E.L."/>
            <person name="Frigard R.A."/>
            <person name="Pippel M."/>
            <person name="Attardo G.M."/>
            <person name="Benoit J.B."/>
            <person name="Bornberg-Bauer E."/>
            <person name="Tobe S.S."/>
        </authorList>
    </citation>
    <scope>NUCLEOTIDE SEQUENCE</scope>
    <source>
        <strain evidence="1">Stay&amp;Tobe</strain>
    </source>
</reference>